<keyword evidence="1" id="KW-1133">Transmembrane helix</keyword>
<dbReference type="Pfam" id="PF13430">
    <property type="entry name" value="DUF4112"/>
    <property type="match status" value="1"/>
</dbReference>
<dbReference type="OrthoDB" id="156248at2157"/>
<proteinExistence type="predicted"/>
<feature type="transmembrane region" description="Helical" evidence="1">
    <location>
        <begin position="50"/>
        <end position="74"/>
    </location>
</feature>
<reference evidence="2 3" key="1">
    <citation type="submission" date="2016-10" db="EMBL/GenBank/DDBJ databases">
        <authorList>
            <person name="de Groot N.N."/>
        </authorList>
    </citation>
    <scope>NUCLEOTIDE SEQUENCE [LARGE SCALE GENOMIC DNA]</scope>
    <source>
        <strain evidence="2 3">CGMCC 1.10457</strain>
    </source>
</reference>
<sequence>MAQTSQPATDIVETAAAEPAPLARARVVGTLLDESLTVPGTGFKVGLDPLLGILPVAGDSVAAVASLYIVFVGLRLGLPKRALVKMVAYVALDFTVGSVPVLGTVVDAFLKVNVRNVGTIERHVDSDY</sequence>
<dbReference type="InterPro" id="IPR025187">
    <property type="entry name" value="DUF4112"/>
</dbReference>
<dbReference type="STRING" id="767519.SAMN05216559_3571"/>
<dbReference type="RefSeq" id="WP_089818263.1">
    <property type="nucleotide sequence ID" value="NZ_FOZK01000004.1"/>
</dbReference>
<evidence type="ECO:0000313" key="2">
    <source>
        <dbReference type="EMBL" id="SFS09728.1"/>
    </source>
</evidence>
<feature type="transmembrane region" description="Helical" evidence="1">
    <location>
        <begin position="86"/>
        <end position="106"/>
    </location>
</feature>
<dbReference type="PANTHER" id="PTHR35519">
    <property type="entry name" value="MEMBRANE PROTEINS"/>
    <property type="match status" value="1"/>
</dbReference>
<keyword evidence="1" id="KW-0812">Transmembrane</keyword>
<organism evidence="2 3">
    <name type="scientific">Halomicrobium zhouii</name>
    <dbReference type="NCBI Taxonomy" id="767519"/>
    <lineage>
        <taxon>Archaea</taxon>
        <taxon>Methanobacteriati</taxon>
        <taxon>Methanobacteriota</taxon>
        <taxon>Stenosarchaea group</taxon>
        <taxon>Halobacteria</taxon>
        <taxon>Halobacteriales</taxon>
        <taxon>Haloarculaceae</taxon>
        <taxon>Halomicrobium</taxon>
    </lineage>
</organism>
<name>A0A1I6M276_9EURY</name>
<keyword evidence="3" id="KW-1185">Reference proteome</keyword>
<dbReference type="PANTHER" id="PTHR35519:SF2">
    <property type="entry name" value="PH DOMAIN PROTEIN"/>
    <property type="match status" value="1"/>
</dbReference>
<keyword evidence="1" id="KW-0472">Membrane</keyword>
<accession>A0A1I6M276</accession>
<protein>
    <recommendedName>
        <fullName evidence="4">DUF4112 domain-containing protein</fullName>
    </recommendedName>
</protein>
<dbReference type="AlphaFoldDB" id="A0A1I6M276"/>
<dbReference type="Proteomes" id="UP000199062">
    <property type="component" value="Unassembled WGS sequence"/>
</dbReference>
<evidence type="ECO:0000313" key="3">
    <source>
        <dbReference type="Proteomes" id="UP000199062"/>
    </source>
</evidence>
<gene>
    <name evidence="2" type="ORF">SAMN05216559_3571</name>
</gene>
<evidence type="ECO:0000256" key="1">
    <source>
        <dbReference type="SAM" id="Phobius"/>
    </source>
</evidence>
<dbReference type="EMBL" id="FOZK01000004">
    <property type="protein sequence ID" value="SFS09728.1"/>
    <property type="molecule type" value="Genomic_DNA"/>
</dbReference>
<evidence type="ECO:0008006" key="4">
    <source>
        <dbReference type="Google" id="ProtNLM"/>
    </source>
</evidence>